<proteinExistence type="predicted"/>
<reference evidence="1 2" key="1">
    <citation type="journal article" date="2013" name="Genome Announc.">
        <title>Complete Genome Sequence of the Porcine Strain Brachyspira pilosicoli P43/6/78(T.).</title>
        <authorList>
            <person name="Lin C."/>
            <person name="den Bakker H.C."/>
            <person name="Suzuki H."/>
            <person name="Lefebure T."/>
            <person name="Ponnala L."/>
            <person name="Sun Q."/>
            <person name="Stanhope M.J."/>
            <person name="Wiedmann M."/>
            <person name="Duhamel G.E."/>
        </authorList>
    </citation>
    <scope>NUCLEOTIDE SEQUENCE [LARGE SCALE GENOMIC DNA]</scope>
    <source>
        <strain evidence="1 2">P43/6/78</strain>
    </source>
</reference>
<dbReference type="InterPro" id="IPR029063">
    <property type="entry name" value="SAM-dependent_MTases_sf"/>
</dbReference>
<evidence type="ECO:0000313" key="1">
    <source>
        <dbReference type="EMBL" id="AGA66007.1"/>
    </source>
</evidence>
<protein>
    <submittedName>
        <fullName evidence="1">Uncharacterized protein</fullName>
    </submittedName>
</protein>
<keyword evidence="2" id="KW-1185">Reference proteome</keyword>
<sequence length="260" mass="30751">MKLKVEKKTISIRDDNDNNREVLRDILINDENKEKSDLHKYFIENREEAVYKHLSYFDVYERYFSRFRGKDINLLEIGVGYGGSLKMWKNYFSINGAKVNIYGIDKKEKCKRFEDDNIKIYIGSQNDRDFLREVKKEIPKLDILIDDGSHIMEDQRITFEEMYGHIKDDGIYLCEDVYTSYWTNCNGGYKNPNSFIEYTKNLIDYLNAYSAIEGDSLEANDFTNSAYSISYYESLIVIEKRIRDSRYNSYCQQGSIGKMI</sequence>
<gene>
    <name evidence="1" type="ORF">BPP43_03565</name>
</gene>
<dbReference type="Proteomes" id="UP000010793">
    <property type="component" value="Chromosome"/>
</dbReference>
<organism evidence="1 2">
    <name type="scientific">Brachyspira pilosicoli P43/6/78</name>
    <dbReference type="NCBI Taxonomy" id="1042417"/>
    <lineage>
        <taxon>Bacteria</taxon>
        <taxon>Pseudomonadati</taxon>
        <taxon>Spirochaetota</taxon>
        <taxon>Spirochaetia</taxon>
        <taxon>Brachyspirales</taxon>
        <taxon>Brachyspiraceae</taxon>
        <taxon>Brachyspira</taxon>
    </lineage>
</organism>
<evidence type="ECO:0000313" key="2">
    <source>
        <dbReference type="Proteomes" id="UP000010793"/>
    </source>
</evidence>
<dbReference type="KEGG" id="bpip:BPP43_03565"/>
<dbReference type="Gene3D" id="3.40.50.150">
    <property type="entry name" value="Vaccinia Virus protein VP39"/>
    <property type="match status" value="1"/>
</dbReference>
<name>A0A3B6VXK3_BRAPL</name>
<dbReference type="RefSeq" id="WP_014933104.1">
    <property type="nucleotide sequence ID" value="NC_019908.1"/>
</dbReference>
<dbReference type="SUPFAM" id="SSF53335">
    <property type="entry name" value="S-adenosyl-L-methionine-dependent methyltransferases"/>
    <property type="match status" value="1"/>
</dbReference>
<dbReference type="EMBL" id="CP002873">
    <property type="protein sequence ID" value="AGA66007.1"/>
    <property type="molecule type" value="Genomic_DNA"/>
</dbReference>
<dbReference type="AlphaFoldDB" id="A0A3B6VXK3"/>
<accession>A0A3B6VXK3</accession>